<dbReference type="AlphaFoldDB" id="F6HW70"/>
<name>F6HW70_VITVI</name>
<organism evidence="1 2">
    <name type="scientific">Vitis vinifera</name>
    <name type="common">Grape</name>
    <dbReference type="NCBI Taxonomy" id="29760"/>
    <lineage>
        <taxon>Eukaryota</taxon>
        <taxon>Viridiplantae</taxon>
        <taxon>Streptophyta</taxon>
        <taxon>Embryophyta</taxon>
        <taxon>Tracheophyta</taxon>
        <taxon>Spermatophyta</taxon>
        <taxon>Magnoliopsida</taxon>
        <taxon>eudicotyledons</taxon>
        <taxon>Gunneridae</taxon>
        <taxon>Pentapetalae</taxon>
        <taxon>rosids</taxon>
        <taxon>Vitales</taxon>
        <taxon>Vitaceae</taxon>
        <taxon>Viteae</taxon>
        <taxon>Vitis</taxon>
    </lineage>
</organism>
<gene>
    <name evidence="1" type="ordered locus">VIT_17s0119g00170</name>
</gene>
<evidence type="ECO:0000313" key="1">
    <source>
        <dbReference type="EMBL" id="CCB58934.1"/>
    </source>
</evidence>
<evidence type="ECO:0000313" key="2">
    <source>
        <dbReference type="Proteomes" id="UP000009183"/>
    </source>
</evidence>
<dbReference type="HOGENOM" id="CLU_2101383_0_0_1"/>
<reference evidence="2" key="1">
    <citation type="journal article" date="2007" name="Nature">
        <title>The grapevine genome sequence suggests ancestral hexaploidization in major angiosperm phyla.</title>
        <authorList>
            <consortium name="The French-Italian Public Consortium for Grapevine Genome Characterization."/>
            <person name="Jaillon O."/>
            <person name="Aury J.-M."/>
            <person name="Noel B."/>
            <person name="Policriti A."/>
            <person name="Clepet C."/>
            <person name="Casagrande A."/>
            <person name="Choisne N."/>
            <person name="Aubourg S."/>
            <person name="Vitulo N."/>
            <person name="Jubin C."/>
            <person name="Vezzi A."/>
            <person name="Legeai F."/>
            <person name="Hugueney P."/>
            <person name="Dasilva C."/>
            <person name="Horner D."/>
            <person name="Mica E."/>
            <person name="Jublot D."/>
            <person name="Poulain J."/>
            <person name="Bruyere C."/>
            <person name="Billault A."/>
            <person name="Segurens B."/>
            <person name="Gouyvenoux M."/>
            <person name="Ugarte E."/>
            <person name="Cattonaro F."/>
            <person name="Anthouard V."/>
            <person name="Vico V."/>
            <person name="Del Fabbro C."/>
            <person name="Alaux M."/>
            <person name="Di Gaspero G."/>
            <person name="Dumas V."/>
            <person name="Felice N."/>
            <person name="Paillard S."/>
            <person name="Juman I."/>
            <person name="Moroldo M."/>
            <person name="Scalabrin S."/>
            <person name="Canaguier A."/>
            <person name="Le Clainche I."/>
            <person name="Malacrida G."/>
            <person name="Durand E."/>
            <person name="Pesole G."/>
            <person name="Laucou V."/>
            <person name="Chatelet P."/>
            <person name="Merdinoglu D."/>
            <person name="Delledonne M."/>
            <person name="Pezzotti M."/>
            <person name="Lecharny A."/>
            <person name="Scarpelli C."/>
            <person name="Artiguenave F."/>
            <person name="Pe M.E."/>
            <person name="Valle G."/>
            <person name="Morgante M."/>
            <person name="Caboche M."/>
            <person name="Adam-Blondon A.-F."/>
            <person name="Weissenbach J."/>
            <person name="Quetier F."/>
            <person name="Wincker P."/>
        </authorList>
    </citation>
    <scope>NUCLEOTIDE SEQUENCE [LARGE SCALE GENOMIC DNA]</scope>
    <source>
        <strain evidence="2">cv. Pinot noir / PN40024</strain>
    </source>
</reference>
<sequence length="116" mass="13375">MSSNGSGATWVARATYSRKESSKNVVFIVNINLLNMWKSCGELPSMCPSQTQDPLVIQGKRIIHLDQDKLCLAQEVRDFLLPQCQTEWTDQAYWDFQIDKPTQLKFPDIERMVNHT</sequence>
<dbReference type="Proteomes" id="UP000009183">
    <property type="component" value="Chromosome 17"/>
</dbReference>
<proteinExistence type="predicted"/>
<dbReference type="PaxDb" id="29760-VIT_17s0119g00170.t01"/>
<protein>
    <submittedName>
        <fullName evidence="1">Uncharacterized protein</fullName>
    </submittedName>
</protein>
<keyword evidence="2" id="KW-1185">Reference proteome</keyword>
<accession>F6HW70</accession>
<dbReference type="EMBL" id="FN596263">
    <property type="protein sequence ID" value="CCB58934.1"/>
    <property type="molecule type" value="Genomic_DNA"/>
</dbReference>
<dbReference type="InParanoid" id="F6HW70"/>